<dbReference type="AlphaFoldDB" id="A0A916VDD1"/>
<keyword evidence="2" id="KW-0436">Ligase</keyword>
<protein>
    <recommendedName>
        <fullName evidence="2">tRNA(Met) cytidine acetate ligase</fullName>
        <ecNumber evidence="2">6.3.4.-</ecNumber>
    </recommendedName>
</protein>
<dbReference type="GO" id="GO:0006400">
    <property type="term" value="P:tRNA modification"/>
    <property type="evidence" value="ECO:0007669"/>
    <property type="project" value="UniProtKB-UniRule"/>
</dbReference>
<evidence type="ECO:0000313" key="4">
    <source>
        <dbReference type="Proteomes" id="UP000613208"/>
    </source>
</evidence>
<keyword evidence="2" id="KW-0547">Nucleotide-binding</keyword>
<keyword evidence="1 2" id="KW-0819">tRNA processing</keyword>
<keyword evidence="4" id="KW-1185">Reference proteome</keyword>
<dbReference type="RefSeq" id="WP_201311283.1">
    <property type="nucleotide sequence ID" value="NZ_BLYI01000043.1"/>
</dbReference>
<dbReference type="GO" id="GO:0000049">
    <property type="term" value="F:tRNA binding"/>
    <property type="evidence" value="ECO:0007669"/>
    <property type="project" value="UniProtKB-KW"/>
</dbReference>
<dbReference type="InterPro" id="IPR008513">
    <property type="entry name" value="tRNA(Met)_cyd_acetate_ligase"/>
</dbReference>
<keyword evidence="2" id="KW-0694">RNA-binding</keyword>
<dbReference type="Proteomes" id="UP000613208">
    <property type="component" value="Unassembled WGS sequence"/>
</dbReference>
<dbReference type="GO" id="GO:0005737">
    <property type="term" value="C:cytoplasm"/>
    <property type="evidence" value="ECO:0007669"/>
    <property type="project" value="UniProtKB-SubCell"/>
</dbReference>
<feature type="binding site" evidence="2">
    <location>
        <position position="102"/>
    </location>
    <ligand>
        <name>ATP</name>
        <dbReference type="ChEBI" id="CHEBI:30616"/>
    </ligand>
</feature>
<accession>A0A916VDD1</accession>
<dbReference type="GO" id="GO:0016879">
    <property type="term" value="F:ligase activity, forming carbon-nitrogen bonds"/>
    <property type="evidence" value="ECO:0007669"/>
    <property type="project" value="UniProtKB-UniRule"/>
</dbReference>
<dbReference type="HAMAP" id="MF_01539">
    <property type="entry name" value="TmcAL"/>
    <property type="match status" value="1"/>
</dbReference>
<dbReference type="InterPro" id="IPR014729">
    <property type="entry name" value="Rossmann-like_a/b/a_fold"/>
</dbReference>
<dbReference type="SUPFAM" id="SSF52374">
    <property type="entry name" value="Nucleotidylyl transferase"/>
    <property type="match status" value="1"/>
</dbReference>
<feature type="binding site" evidence="2">
    <location>
        <begin position="7"/>
        <end position="20"/>
    </location>
    <ligand>
        <name>ATP</name>
        <dbReference type="ChEBI" id="CHEBI:30616"/>
    </ligand>
</feature>
<sequence>MKTAAIICEYNPFHNGHAYHIRETKEKTGADYVIALMSGNYVQRGTPAIMEKQLRTKMALLNGADLVIELPLWSACSSAPHFAAGSVALLNQLGIVDFLSFGSECGSIRLLEEISDFLTRRHQDLEDLASDYVKLGHSYPKARALALHRLAPNPDWIAVAEEPNNLLGLEYLRALRESGSSIQPFCVTRQESRHHESALPAKGSIASASAVRASIETHGTLSDIASAVPRTVFPLMQEHFQKDFPVCSDDFSLLLKYRILSQPELTDYWDVSSDLQASIRKAAGFSCSFTDIVSRCKGKNITWSRISRSLMHILLGMTKEHADYLSRHNYRLYYQILGFKKSASCVIAAMQEHASIPMIRHCRPLKDTMPPDLLPLLSVERRANLIYHTILGEKFHQNWKDRQIIV</sequence>
<dbReference type="PANTHER" id="PTHR37825:SF1">
    <property type="entry name" value="TRNA(MET) CYTIDINE ACETATE LIGASE"/>
    <property type="match status" value="1"/>
</dbReference>
<organism evidence="3 4">
    <name type="scientific">Anaerostipes butyraticus</name>
    <dbReference type="NCBI Taxonomy" id="645466"/>
    <lineage>
        <taxon>Bacteria</taxon>
        <taxon>Bacillati</taxon>
        <taxon>Bacillota</taxon>
        <taxon>Clostridia</taxon>
        <taxon>Lachnospirales</taxon>
        <taxon>Lachnospiraceae</taxon>
        <taxon>Anaerostipes</taxon>
    </lineage>
</organism>
<comment type="function">
    <text evidence="2">Catalyzes the formation of N(4)-acetylcytidine (ac(4)C) at the wobble position of elongator tRNA(Met), using acetate and ATP as substrates. First activates an acetate ion to form acetyladenylate (Ac-AMP) and then transfers the acetyl group to tRNA to form ac(4)C34.</text>
</comment>
<name>A0A916VDD1_9FIRM</name>
<dbReference type="Pfam" id="PF05636">
    <property type="entry name" value="HIGH_NTase1"/>
    <property type="match status" value="1"/>
</dbReference>
<keyword evidence="2" id="KW-0963">Cytoplasm</keyword>
<comment type="similarity">
    <text evidence="2">Belongs to the TmcAL family.</text>
</comment>
<dbReference type="GO" id="GO:0005524">
    <property type="term" value="F:ATP binding"/>
    <property type="evidence" value="ECO:0007669"/>
    <property type="project" value="UniProtKB-KW"/>
</dbReference>
<comment type="catalytic activity">
    <reaction evidence="2">
        <text>cytidine(34) in elongator tRNA(Met) + acetate + ATP = N(4)-acetylcytidine(34) in elongator tRNA(Met) + AMP + diphosphate</text>
        <dbReference type="Rhea" id="RHEA:58144"/>
        <dbReference type="Rhea" id="RHEA-COMP:10693"/>
        <dbReference type="Rhea" id="RHEA-COMP:10694"/>
        <dbReference type="ChEBI" id="CHEBI:30089"/>
        <dbReference type="ChEBI" id="CHEBI:30616"/>
        <dbReference type="ChEBI" id="CHEBI:33019"/>
        <dbReference type="ChEBI" id="CHEBI:74900"/>
        <dbReference type="ChEBI" id="CHEBI:82748"/>
        <dbReference type="ChEBI" id="CHEBI:456215"/>
    </reaction>
</comment>
<gene>
    <name evidence="2" type="primary">tmcAL</name>
    <name evidence="3" type="ORF">ANBU17_19280</name>
</gene>
<dbReference type="EMBL" id="BLYI01000043">
    <property type="protein sequence ID" value="GFO85581.1"/>
    <property type="molecule type" value="Genomic_DNA"/>
</dbReference>
<feature type="binding site" evidence="2">
    <location>
        <position position="164"/>
    </location>
    <ligand>
        <name>ATP</name>
        <dbReference type="ChEBI" id="CHEBI:30616"/>
    </ligand>
</feature>
<evidence type="ECO:0000256" key="2">
    <source>
        <dbReference type="HAMAP-Rule" id="MF_01539"/>
    </source>
</evidence>
<comment type="caution">
    <text evidence="2">Lacks conserved residue(s) required for the propagation of feature annotation.</text>
</comment>
<keyword evidence="2" id="KW-0820">tRNA-binding</keyword>
<comment type="subcellular location">
    <subcellularLocation>
        <location evidence="2">Cytoplasm</location>
    </subcellularLocation>
</comment>
<evidence type="ECO:0000313" key="3">
    <source>
        <dbReference type="EMBL" id="GFO85581.1"/>
    </source>
</evidence>
<proteinExistence type="inferred from homology"/>
<keyword evidence="2" id="KW-0067">ATP-binding</keyword>
<dbReference type="Gene3D" id="3.40.50.620">
    <property type="entry name" value="HUPs"/>
    <property type="match status" value="1"/>
</dbReference>
<evidence type="ECO:0000256" key="1">
    <source>
        <dbReference type="ARBA" id="ARBA00022694"/>
    </source>
</evidence>
<feature type="binding site" evidence="2">
    <location>
        <position position="189"/>
    </location>
    <ligand>
        <name>ATP</name>
        <dbReference type="ChEBI" id="CHEBI:30616"/>
    </ligand>
</feature>
<reference evidence="3" key="1">
    <citation type="submission" date="2020-06" db="EMBL/GenBank/DDBJ databases">
        <title>Characterization of fructooligosaccharide metabolism and fructooligosaccharide-degrading enzymes in human commensal butyrate producers.</title>
        <authorList>
            <person name="Tanno H."/>
            <person name="Fujii T."/>
            <person name="Hirano K."/>
            <person name="Maeno S."/>
            <person name="Tonozuka T."/>
            <person name="Sakamoto M."/>
            <person name="Ohkuma M."/>
            <person name="Tochio T."/>
            <person name="Endo A."/>
        </authorList>
    </citation>
    <scope>NUCLEOTIDE SEQUENCE</scope>
    <source>
        <strain evidence="3">JCM 17466</strain>
    </source>
</reference>
<dbReference type="EC" id="6.3.4.-" evidence="2"/>
<dbReference type="PANTHER" id="PTHR37825">
    <property type="entry name" value="TRNA(MET) CYTIDINE ACETATE LIGASE"/>
    <property type="match status" value="1"/>
</dbReference>
<comment type="caution">
    <text evidence="3">The sequence shown here is derived from an EMBL/GenBank/DDBJ whole genome shotgun (WGS) entry which is preliminary data.</text>
</comment>